<evidence type="ECO:0000256" key="3">
    <source>
        <dbReference type="ARBA" id="ARBA00022490"/>
    </source>
</evidence>
<dbReference type="STRING" id="35128.B8BVL8"/>
<comment type="similarity">
    <text evidence="2 12">Belongs to the histidine acid phosphatase family. VIP1 subfamily.</text>
</comment>
<reference evidence="14 15" key="1">
    <citation type="journal article" date="2004" name="Science">
        <title>The genome of the diatom Thalassiosira pseudonana: ecology, evolution, and metabolism.</title>
        <authorList>
            <person name="Armbrust E.V."/>
            <person name="Berges J.A."/>
            <person name="Bowler C."/>
            <person name="Green B.R."/>
            <person name="Martinez D."/>
            <person name="Putnam N.H."/>
            <person name="Zhou S."/>
            <person name="Allen A.E."/>
            <person name="Apt K.E."/>
            <person name="Bechner M."/>
            <person name="Brzezinski M.A."/>
            <person name="Chaal B.K."/>
            <person name="Chiovitti A."/>
            <person name="Davis A.K."/>
            <person name="Demarest M.S."/>
            <person name="Detter J.C."/>
            <person name="Glavina T."/>
            <person name="Goodstein D."/>
            <person name="Hadi M.Z."/>
            <person name="Hellsten U."/>
            <person name="Hildebrand M."/>
            <person name="Jenkins B.D."/>
            <person name="Jurka J."/>
            <person name="Kapitonov V.V."/>
            <person name="Kroger N."/>
            <person name="Lau W.W."/>
            <person name="Lane T.W."/>
            <person name="Larimer F.W."/>
            <person name="Lippmeier J.C."/>
            <person name="Lucas S."/>
            <person name="Medina M."/>
            <person name="Montsant A."/>
            <person name="Obornik M."/>
            <person name="Parker M.S."/>
            <person name="Palenik B."/>
            <person name="Pazour G.J."/>
            <person name="Richardson P.M."/>
            <person name="Rynearson T.A."/>
            <person name="Saito M.A."/>
            <person name="Schwartz D.C."/>
            <person name="Thamatrakoln K."/>
            <person name="Valentin K."/>
            <person name="Vardi A."/>
            <person name="Wilkerson F.P."/>
            <person name="Rokhsar D.S."/>
        </authorList>
    </citation>
    <scope>NUCLEOTIDE SEQUENCE [LARGE SCALE GENOMIC DNA]</scope>
    <source>
        <strain evidence="14 15">CCMP1335</strain>
    </source>
</reference>
<dbReference type="OMA" id="IQERWCC"/>
<evidence type="ECO:0000256" key="11">
    <source>
        <dbReference type="ARBA" id="ARBA00034629"/>
    </source>
</evidence>
<evidence type="ECO:0000256" key="10">
    <source>
        <dbReference type="ARBA" id="ARBA00033696"/>
    </source>
</evidence>
<dbReference type="PANTHER" id="PTHR12750">
    <property type="entry name" value="DIPHOSPHOINOSITOL PENTAKISPHOSPHATE KINASE"/>
    <property type="match status" value="1"/>
</dbReference>
<name>B8BVL8_THAPS</name>
<dbReference type="InterPro" id="IPR000560">
    <property type="entry name" value="His_Pase_clade-2"/>
</dbReference>
<dbReference type="FunFam" id="3.30.470.20:FF:000019">
    <property type="entry name" value="Inositol hexakisphosphate and diphosphoinositol-pentakisphosphate kinase"/>
    <property type="match status" value="1"/>
</dbReference>
<dbReference type="GO" id="GO:0005829">
    <property type="term" value="C:cytosol"/>
    <property type="evidence" value="ECO:0007669"/>
    <property type="project" value="UniProtKB-SubCell"/>
</dbReference>
<dbReference type="GO" id="GO:0033857">
    <property type="term" value="F:5-diphosphoinositol pentakisphosphate 1-kinase activity"/>
    <property type="evidence" value="ECO:0000318"/>
    <property type="project" value="GO_Central"/>
</dbReference>
<accession>B8BVL8</accession>
<keyword evidence="6 12" id="KW-0547">Nucleotide-binding</keyword>
<dbReference type="HOGENOM" id="CLU_000914_0_0_1"/>
<protein>
    <recommendedName>
        <fullName evidence="12">Inositol hexakisphosphate and diphosphoinositol-pentakisphosphate kinase</fullName>
        <ecNumber evidence="12">2.7.4.24</ecNumber>
    </recommendedName>
</protein>
<gene>
    <name evidence="14" type="ORF">THAPSDRAFT_12441</name>
</gene>
<reference evidence="14 15" key="2">
    <citation type="journal article" date="2008" name="Nature">
        <title>The Phaeodactylum genome reveals the evolutionary history of diatom genomes.</title>
        <authorList>
            <person name="Bowler C."/>
            <person name="Allen A.E."/>
            <person name="Badger J.H."/>
            <person name="Grimwood J."/>
            <person name="Jabbari K."/>
            <person name="Kuo A."/>
            <person name="Maheswari U."/>
            <person name="Martens C."/>
            <person name="Maumus F."/>
            <person name="Otillar R.P."/>
            <person name="Rayko E."/>
            <person name="Salamov A."/>
            <person name="Vandepoele K."/>
            <person name="Beszteri B."/>
            <person name="Gruber A."/>
            <person name="Heijde M."/>
            <person name="Katinka M."/>
            <person name="Mock T."/>
            <person name="Valentin K."/>
            <person name="Verret F."/>
            <person name="Berges J.A."/>
            <person name="Brownlee C."/>
            <person name="Cadoret J.P."/>
            <person name="Chiovitti A."/>
            <person name="Choi C.J."/>
            <person name="Coesel S."/>
            <person name="De Martino A."/>
            <person name="Detter J.C."/>
            <person name="Durkin C."/>
            <person name="Falciatore A."/>
            <person name="Fournet J."/>
            <person name="Haruta M."/>
            <person name="Huysman M.J."/>
            <person name="Jenkins B.D."/>
            <person name="Jiroutova K."/>
            <person name="Jorgensen R.E."/>
            <person name="Joubert Y."/>
            <person name="Kaplan A."/>
            <person name="Kroger N."/>
            <person name="Kroth P.G."/>
            <person name="La Roche J."/>
            <person name="Lindquist E."/>
            <person name="Lommer M."/>
            <person name="Martin-Jezequel V."/>
            <person name="Lopez P.J."/>
            <person name="Lucas S."/>
            <person name="Mangogna M."/>
            <person name="McGinnis K."/>
            <person name="Medlin L.K."/>
            <person name="Montsant A."/>
            <person name="Oudot-Le Secq M.P."/>
            <person name="Napoli C."/>
            <person name="Obornik M."/>
            <person name="Parker M.S."/>
            <person name="Petit J.L."/>
            <person name="Porcel B.M."/>
            <person name="Poulsen N."/>
            <person name="Robison M."/>
            <person name="Rychlewski L."/>
            <person name="Rynearson T.A."/>
            <person name="Schmutz J."/>
            <person name="Shapiro H."/>
            <person name="Siaut M."/>
            <person name="Stanley M."/>
            <person name="Sussman M.R."/>
            <person name="Taylor A.R."/>
            <person name="Vardi A."/>
            <person name="von Dassow P."/>
            <person name="Vyverman W."/>
            <person name="Willis A."/>
            <person name="Wyrwicz L.S."/>
            <person name="Rokhsar D.S."/>
            <person name="Weissenbach J."/>
            <person name="Armbrust E.V."/>
            <person name="Green B.R."/>
            <person name="Van de Peer Y."/>
            <person name="Grigoriev I.V."/>
        </authorList>
    </citation>
    <scope>NUCLEOTIDE SEQUENCE [LARGE SCALE GENOMIC DNA]</scope>
    <source>
        <strain evidence="14 15">CCMP1335</strain>
    </source>
</reference>
<dbReference type="Gene3D" id="3.40.50.11950">
    <property type="match status" value="1"/>
</dbReference>
<comment type="catalytic activity">
    <reaction evidence="11">
        <text>1D-myo-inositol hexakisphosphate + ATP = 1-diphospho-1D-myo-inositol 2,3,4,5,6-pentakisphosphate + ADP</text>
        <dbReference type="Rhea" id="RHEA:37459"/>
        <dbReference type="ChEBI" id="CHEBI:30616"/>
        <dbReference type="ChEBI" id="CHEBI:58130"/>
        <dbReference type="ChEBI" id="CHEBI:74946"/>
        <dbReference type="ChEBI" id="CHEBI:456216"/>
        <dbReference type="EC" id="2.7.4.24"/>
    </reaction>
    <physiologicalReaction direction="left-to-right" evidence="11">
        <dbReference type="Rhea" id="RHEA:37460"/>
    </physiologicalReaction>
</comment>
<evidence type="ECO:0000259" key="13">
    <source>
        <dbReference type="Pfam" id="PF18086"/>
    </source>
</evidence>
<keyword evidence="5 12" id="KW-0808">Transferase</keyword>
<dbReference type="PANTHER" id="PTHR12750:SF9">
    <property type="entry name" value="INOSITOL HEXAKISPHOSPHATE AND DIPHOSPHOINOSITOL-PENTAKISPHOSPHATE KINASE"/>
    <property type="match status" value="1"/>
</dbReference>
<evidence type="ECO:0000256" key="5">
    <source>
        <dbReference type="ARBA" id="ARBA00022679"/>
    </source>
</evidence>
<dbReference type="Pfam" id="PF18086">
    <property type="entry name" value="PPIP5K2_N"/>
    <property type="match status" value="1"/>
</dbReference>
<dbReference type="PaxDb" id="35128-Thaps12441"/>
<evidence type="ECO:0000313" key="14">
    <source>
        <dbReference type="EMBL" id="EED95484.1"/>
    </source>
</evidence>
<dbReference type="Proteomes" id="UP000001449">
    <property type="component" value="Chromosome 2"/>
</dbReference>
<dbReference type="AlphaFoldDB" id="B8BVL8"/>
<dbReference type="GO" id="GO:0032958">
    <property type="term" value="P:inositol phosphate biosynthetic process"/>
    <property type="evidence" value="ECO:0000318"/>
    <property type="project" value="GO_Central"/>
</dbReference>
<dbReference type="eggNOG" id="KOG1057">
    <property type="taxonomic scope" value="Eukaryota"/>
</dbReference>
<dbReference type="GO" id="GO:0052723">
    <property type="term" value="F:inositol hexakisphosphate 1-kinase activity"/>
    <property type="evidence" value="ECO:0007669"/>
    <property type="project" value="RHEA"/>
</dbReference>
<feature type="non-terminal residue" evidence="14">
    <location>
        <position position="1"/>
    </location>
</feature>
<sequence length="913" mass="103985">ASVAKRIRLGVCAMDKKARSKPMSEILNRLNPETFEPVFFGDAVILNEPVENWPVCDVLIAFYSNGYPLEKAEKYVTLRQPYLLNDLKMQRVLMDRRRVYDLLEESGIDVPRHVFMSRDGYEPDIEEHDDHIEVNGVVIHKPFVEKPIDADDHNIAIYYPSSAGGGCKKLFRKVGDRSSEFYPEINEIRRDGSYIYEEFIETQGTDVKMYTVGPDYGHAEARKSPAVDGKVERNPDGKEVRFPVILTLREKEIARRIVLVFKQQVCGFDILRIQEGDSLVSYVCDVNGWSFVKKSRKYYDDCAQILTEHMLATLKPKSKISLSTLAPLLATMEDSVDDMNRRRGRDFVPSTHQEELRCVITIIRHGDRTPKQKLKGDINGKRFLEYFQGHAKNVKKDLKVKAKQPMVEFLETVKAVIKDKEEEGAKKNREELYKARHIRDILLRWKFSGLNRKLQMKPRKWIEEETPDGNKVTKCSELQMIIKWGGDLTKLGEKQAVNLGNRLRNELYPESGGGGILRLHSTFRHDLKIKTSDEGRVMKTAAAFAKGMLELEGDIPPILVSLVHKEKSSGHMLDPSGNKEVKKDLEVSCTAIIITNLNMVGPERLISLHRALKEIGNPRKTLIAIHSTIGKLVEQLDDMLGELASGDEEVIEGGAGLKGKEENDEALSGIKLYKGETLLELTERWKLLQNKLYDEEKDVFDLSRVPDAVHDNVRFDMLHNPHLGLTETLQKLYDLAKSMADCVVPQEYGITVDEKRSIGSKMCATLLEKIKCLFSDILVLLLHLYFTMQINSFDLAIARTDNQVDMRYLINMDYSADLPINSMGRRVRSRLYFTSESHLHSLLNVLRFASAQPESVTSPLSVRGQEILASASELCYLTQVVIRLFEDTQKPAEDPRRFRVEIWFSPGATATPL</sequence>
<dbReference type="InterPro" id="IPR037446">
    <property type="entry name" value="His_Pase_VIP1"/>
</dbReference>
<dbReference type="InterPro" id="IPR040557">
    <property type="entry name" value="VIP1_N"/>
</dbReference>
<dbReference type="PROSITE" id="PS00616">
    <property type="entry name" value="HIS_ACID_PHOSPHAT_1"/>
    <property type="match status" value="1"/>
</dbReference>
<dbReference type="FunFam" id="3.40.50.11950:FF:000002">
    <property type="entry name" value="Inositol hexakisphosphate and diphosphoinositol-pentakisphosphate kinase"/>
    <property type="match status" value="1"/>
</dbReference>
<dbReference type="RefSeq" id="XP_002288041.1">
    <property type="nucleotide sequence ID" value="XM_002288005.1"/>
</dbReference>
<dbReference type="GeneID" id="7450417"/>
<dbReference type="CDD" id="cd07061">
    <property type="entry name" value="HP_HAP_like"/>
    <property type="match status" value="1"/>
</dbReference>
<feature type="non-terminal residue" evidence="14">
    <location>
        <position position="913"/>
    </location>
</feature>
<dbReference type="InterPro" id="IPR029033">
    <property type="entry name" value="His_PPase_superfam"/>
</dbReference>
<feature type="domain" description="VIP1 N-terminal" evidence="13">
    <location>
        <begin position="7"/>
        <end position="95"/>
    </location>
</feature>
<keyword evidence="15" id="KW-1185">Reference proteome</keyword>
<keyword evidence="7 12" id="KW-0418">Kinase</keyword>
<evidence type="ECO:0000256" key="4">
    <source>
        <dbReference type="ARBA" id="ARBA00022553"/>
    </source>
</evidence>
<comment type="subcellular location">
    <subcellularLocation>
        <location evidence="1 12">Cytoplasm</location>
        <location evidence="1 12">Cytosol</location>
    </subcellularLocation>
</comment>
<dbReference type="Pfam" id="PF00328">
    <property type="entry name" value="His_Phos_2"/>
    <property type="match status" value="1"/>
</dbReference>
<dbReference type="FunCoup" id="B8BVL8">
    <property type="interactions" value="13"/>
</dbReference>
<evidence type="ECO:0000256" key="8">
    <source>
        <dbReference type="ARBA" id="ARBA00022840"/>
    </source>
</evidence>
<comment type="function">
    <text evidence="12">Bifunctional inositol kinase that acts in concert with the IP6K kinases to synthesize the diphosphate group-containing inositol pyrophosphates diphosphoinositol pentakisphosphate, PP-InsP5, and bis-diphosphoinositol tetrakisphosphate, (PP)2-InsP4. PP-InsP5 and (PP)2-InsP4, also respectively called InsP7 and InsP8, may regulate a variety of cellular processes, including apoptosis, vesicle trafficking, cytoskeletal dynamics, and exocytosis. Phosphorylates inositol hexakisphosphate (InsP6).</text>
</comment>
<evidence type="ECO:0000256" key="9">
    <source>
        <dbReference type="ARBA" id="ARBA00022990"/>
    </source>
</evidence>
<evidence type="ECO:0000256" key="6">
    <source>
        <dbReference type="ARBA" id="ARBA00022741"/>
    </source>
</evidence>
<evidence type="ECO:0000313" key="15">
    <source>
        <dbReference type="Proteomes" id="UP000001449"/>
    </source>
</evidence>
<dbReference type="KEGG" id="tps:THAPSDRAFT_12441"/>
<evidence type="ECO:0000256" key="7">
    <source>
        <dbReference type="ARBA" id="ARBA00022777"/>
    </source>
</evidence>
<keyword evidence="4" id="KW-0597">Phosphoprotein</keyword>
<dbReference type="Gene3D" id="3.30.470.20">
    <property type="entry name" value="ATP-grasp fold, B domain"/>
    <property type="match status" value="1"/>
</dbReference>
<keyword evidence="9" id="KW-0007">Acetylation</keyword>
<dbReference type="GO" id="GO:0000828">
    <property type="term" value="F:inositol hexakisphosphate kinase activity"/>
    <property type="evidence" value="ECO:0000318"/>
    <property type="project" value="GO_Central"/>
</dbReference>
<dbReference type="GO" id="GO:0005524">
    <property type="term" value="F:ATP binding"/>
    <property type="evidence" value="ECO:0007669"/>
    <property type="project" value="UniProtKB-KW"/>
</dbReference>
<evidence type="ECO:0000256" key="1">
    <source>
        <dbReference type="ARBA" id="ARBA00004514"/>
    </source>
</evidence>
<comment type="catalytic activity">
    <reaction evidence="10">
        <text>5-diphospho-1D-myo-inositol 1,2,3,4,6-pentakisphosphate + ATP + H(+) = 1,5-bis(diphospho)-1D-myo-inositol 2,3,4,6-tetrakisphosphate + ADP</text>
        <dbReference type="Rhea" id="RHEA:10276"/>
        <dbReference type="ChEBI" id="CHEBI:15378"/>
        <dbReference type="ChEBI" id="CHEBI:30616"/>
        <dbReference type="ChEBI" id="CHEBI:58628"/>
        <dbReference type="ChEBI" id="CHEBI:77983"/>
        <dbReference type="ChEBI" id="CHEBI:456216"/>
        <dbReference type="EC" id="2.7.4.24"/>
    </reaction>
    <physiologicalReaction direction="left-to-right" evidence="10">
        <dbReference type="Rhea" id="RHEA:10277"/>
    </physiologicalReaction>
</comment>
<keyword evidence="3 12" id="KW-0963">Cytoplasm</keyword>
<proteinExistence type="inferred from homology"/>
<organism evidence="14 15">
    <name type="scientific">Thalassiosira pseudonana</name>
    <name type="common">Marine diatom</name>
    <name type="synonym">Cyclotella nana</name>
    <dbReference type="NCBI Taxonomy" id="35128"/>
    <lineage>
        <taxon>Eukaryota</taxon>
        <taxon>Sar</taxon>
        <taxon>Stramenopiles</taxon>
        <taxon>Ochrophyta</taxon>
        <taxon>Bacillariophyta</taxon>
        <taxon>Coscinodiscophyceae</taxon>
        <taxon>Thalassiosirophycidae</taxon>
        <taxon>Thalassiosirales</taxon>
        <taxon>Thalassiosiraceae</taxon>
        <taxon>Thalassiosira</taxon>
    </lineage>
</organism>
<dbReference type="SUPFAM" id="SSF53254">
    <property type="entry name" value="Phosphoglycerate mutase-like"/>
    <property type="match status" value="1"/>
</dbReference>
<keyword evidence="8 12" id="KW-0067">ATP-binding</keyword>
<evidence type="ECO:0000256" key="2">
    <source>
        <dbReference type="ARBA" id="ARBA00005609"/>
    </source>
</evidence>
<dbReference type="Gene3D" id="3.40.50.1240">
    <property type="entry name" value="Phosphoglycerate mutase-like"/>
    <property type="match status" value="1"/>
</dbReference>
<dbReference type="InterPro" id="IPR033379">
    <property type="entry name" value="Acid_Pase_AS"/>
</dbReference>
<evidence type="ECO:0000256" key="12">
    <source>
        <dbReference type="RuleBase" id="RU365032"/>
    </source>
</evidence>
<dbReference type="InParanoid" id="B8BVL8"/>
<dbReference type="EC" id="2.7.4.24" evidence="12"/>
<dbReference type="EMBL" id="CM000639">
    <property type="protein sequence ID" value="EED95484.1"/>
    <property type="molecule type" value="Genomic_DNA"/>
</dbReference>